<dbReference type="PANTHER" id="PTHR43341:SF9">
    <property type="entry name" value="DICARBOXYLIC AMINO ACID PERMEASE"/>
    <property type="match status" value="1"/>
</dbReference>
<proteinExistence type="inferred from homology"/>
<dbReference type="Proteomes" id="UP000241107">
    <property type="component" value="Unassembled WGS sequence"/>
</dbReference>
<evidence type="ECO:0000256" key="7">
    <source>
        <dbReference type="ARBA" id="ARBA00023136"/>
    </source>
</evidence>
<dbReference type="EMBL" id="PYFQ01000022">
    <property type="protein sequence ID" value="PSK33772.1"/>
    <property type="molecule type" value="Genomic_DNA"/>
</dbReference>
<evidence type="ECO:0000313" key="10">
    <source>
        <dbReference type="EMBL" id="PSK33772.1"/>
    </source>
</evidence>
<feature type="transmembrane region" description="Helical" evidence="8">
    <location>
        <begin position="123"/>
        <end position="144"/>
    </location>
</feature>
<feature type="transmembrane region" description="Helical" evidence="8">
    <location>
        <begin position="496"/>
        <end position="514"/>
    </location>
</feature>
<feature type="transmembrane region" description="Helical" evidence="8">
    <location>
        <begin position="164"/>
        <end position="185"/>
    </location>
</feature>
<keyword evidence="5" id="KW-0029">Amino-acid transport</keyword>
<accession>A0A2P7YCT7</accession>
<evidence type="ECO:0000259" key="9">
    <source>
        <dbReference type="Pfam" id="PF00324"/>
    </source>
</evidence>
<evidence type="ECO:0000256" key="1">
    <source>
        <dbReference type="ARBA" id="ARBA00004141"/>
    </source>
</evidence>
<evidence type="ECO:0000256" key="8">
    <source>
        <dbReference type="SAM" id="Phobius"/>
    </source>
</evidence>
<dbReference type="PROSITE" id="PS00218">
    <property type="entry name" value="AMINO_ACID_PERMEASE_1"/>
    <property type="match status" value="1"/>
</dbReference>
<dbReference type="STRING" id="418784.A0A2P7YCT7"/>
<dbReference type="InterPro" id="IPR004841">
    <property type="entry name" value="AA-permease/SLC12A_dom"/>
</dbReference>
<keyword evidence="11" id="KW-1185">Reference proteome</keyword>
<feature type="transmembrane region" description="Helical" evidence="8">
    <location>
        <begin position="292"/>
        <end position="313"/>
    </location>
</feature>
<dbReference type="OrthoDB" id="3900342at2759"/>
<dbReference type="InterPro" id="IPR050524">
    <property type="entry name" value="APC_YAT"/>
</dbReference>
<dbReference type="AlphaFoldDB" id="A0A2P7YCT7"/>
<keyword evidence="3" id="KW-0813">Transport</keyword>
<comment type="caution">
    <text evidence="10">The sequence shown here is derived from an EMBL/GenBank/DDBJ whole genome shotgun (WGS) entry which is preliminary data.</text>
</comment>
<dbReference type="GeneID" id="36568503"/>
<feature type="domain" description="Amino acid permease/ SLC12A" evidence="9">
    <location>
        <begin position="51"/>
        <end position="523"/>
    </location>
</feature>
<dbReference type="PANTHER" id="PTHR43341">
    <property type="entry name" value="AMINO ACID PERMEASE"/>
    <property type="match status" value="1"/>
</dbReference>
<reference evidence="10 11" key="1">
    <citation type="submission" date="2018-03" db="EMBL/GenBank/DDBJ databases">
        <title>Candida pseudohaemulonii genome assembly and annotation.</title>
        <authorList>
            <person name="Munoz J.F."/>
            <person name="Gade L.G."/>
            <person name="Chow N.A."/>
            <person name="Litvintseva A.P."/>
            <person name="Loparev V.N."/>
            <person name="Cuomo C.A."/>
        </authorList>
    </citation>
    <scope>NUCLEOTIDE SEQUENCE [LARGE SCALE GENOMIC DNA]</scope>
    <source>
        <strain evidence="10 11">B12108</strain>
    </source>
</reference>
<protein>
    <recommendedName>
        <fullName evidence="9">Amino acid permease/ SLC12A domain-containing protein</fullName>
    </recommendedName>
</protein>
<dbReference type="PIRSF" id="PIRSF006060">
    <property type="entry name" value="AA_transporter"/>
    <property type="match status" value="1"/>
</dbReference>
<evidence type="ECO:0000256" key="4">
    <source>
        <dbReference type="ARBA" id="ARBA00022692"/>
    </source>
</evidence>
<comment type="similarity">
    <text evidence="2">Belongs to the amino acid-polyamine-organocation (APC) superfamily. YAT (TC 2.A.3.10) family.</text>
</comment>
<comment type="subcellular location">
    <subcellularLocation>
        <location evidence="1">Membrane</location>
        <topology evidence="1">Multi-pass membrane protein</topology>
    </subcellularLocation>
</comment>
<sequence length="576" mass="63678">MNTESAESKDFEKQIYSEDVASAEALNMGDALKESQAGEDQKLKRVLHARHLSMIAIGGALGTGLLIGTGNALRLAGPAAIFLSYSVIGFVVYMVLNGLGEVATHIPLADGFAGYCRRYVDEALGFACGWTYLFLQLLVTANQLVAGGLTMQYWISEERANPGIWIAVFLTISTTVNMLGVRFFGEVEFWVCIVKICTCIGLIILLLVIALGGAPTGDRLGFRFWQNPGAFRAYAEPDRGVNIEGDLGRFVSFISVLVNSVFAYSSCEMVGVTFPECARPRKAIPKAIRLTFYRIVIFYVLNVLVLGMCVPFDDPRLLGTSGTNASASPFVIAIFNAQITGLDHVINACILIFVTSAAVADMYIGSRTLYGLSMSGYAPKFFSKTDKRGVPYWGIALAFGFGCLAFMATSSDTAEVFQHFVNVVSLNGLLAWSCILIVHMRFMRAVKVQGYSRKKDLAFRSPIQPFGTYFSLGVCVFVIFAKNFTVFLGSPFDYETFITGYIMLPVFIALFLGWKFWHKTRFVRASEIDLTSFKEAFDIQEEKFLAQDEEDKAARRAAGNPINLKWLYDKIFGWVF</sequence>
<dbReference type="InterPro" id="IPR004840">
    <property type="entry name" value="Amino_acid_permease_CS"/>
</dbReference>
<feature type="transmembrane region" description="Helical" evidence="8">
    <location>
        <begin position="52"/>
        <end position="73"/>
    </location>
</feature>
<dbReference type="GO" id="GO:0015171">
    <property type="term" value="F:amino acid transmembrane transporter activity"/>
    <property type="evidence" value="ECO:0007669"/>
    <property type="project" value="UniProtKB-ARBA"/>
</dbReference>
<feature type="transmembrane region" description="Helical" evidence="8">
    <location>
        <begin position="79"/>
        <end position="102"/>
    </location>
</feature>
<dbReference type="GO" id="GO:0016020">
    <property type="term" value="C:membrane"/>
    <property type="evidence" value="ECO:0007669"/>
    <property type="project" value="UniProtKB-SubCell"/>
</dbReference>
<evidence type="ECO:0000256" key="3">
    <source>
        <dbReference type="ARBA" id="ARBA00022448"/>
    </source>
</evidence>
<keyword evidence="4 8" id="KW-0812">Transmembrane</keyword>
<feature type="transmembrane region" description="Helical" evidence="8">
    <location>
        <begin position="192"/>
        <end position="214"/>
    </location>
</feature>
<evidence type="ECO:0000256" key="5">
    <source>
        <dbReference type="ARBA" id="ARBA00022970"/>
    </source>
</evidence>
<dbReference type="VEuPathDB" id="FungiDB:C7M61_005116"/>
<evidence type="ECO:0000313" key="11">
    <source>
        <dbReference type="Proteomes" id="UP000241107"/>
    </source>
</evidence>
<feature type="transmembrane region" description="Helical" evidence="8">
    <location>
        <begin position="420"/>
        <end position="442"/>
    </location>
</feature>
<dbReference type="Pfam" id="PF00324">
    <property type="entry name" value="AA_permease"/>
    <property type="match status" value="1"/>
</dbReference>
<keyword evidence="7 8" id="KW-0472">Membrane</keyword>
<name>A0A2P7YCT7_9ASCO</name>
<feature type="transmembrane region" description="Helical" evidence="8">
    <location>
        <begin position="463"/>
        <end position="484"/>
    </location>
</feature>
<evidence type="ECO:0000256" key="6">
    <source>
        <dbReference type="ARBA" id="ARBA00022989"/>
    </source>
</evidence>
<organism evidence="10 11">
    <name type="scientific">Candidozyma pseudohaemuli</name>
    <dbReference type="NCBI Taxonomy" id="418784"/>
    <lineage>
        <taxon>Eukaryota</taxon>
        <taxon>Fungi</taxon>
        <taxon>Dikarya</taxon>
        <taxon>Ascomycota</taxon>
        <taxon>Saccharomycotina</taxon>
        <taxon>Pichiomycetes</taxon>
        <taxon>Metschnikowiaceae</taxon>
        <taxon>Candidozyma</taxon>
    </lineage>
</organism>
<feature type="transmembrane region" description="Helical" evidence="8">
    <location>
        <begin position="250"/>
        <end position="271"/>
    </location>
</feature>
<dbReference type="FunFam" id="1.20.1740.10:FF:000006">
    <property type="entry name" value="General amino acid permease"/>
    <property type="match status" value="1"/>
</dbReference>
<gene>
    <name evidence="10" type="ORF">C7M61_005116</name>
</gene>
<keyword evidence="6 8" id="KW-1133">Transmembrane helix</keyword>
<evidence type="ECO:0000256" key="2">
    <source>
        <dbReference type="ARBA" id="ARBA00006983"/>
    </source>
</evidence>
<dbReference type="RefSeq" id="XP_024711348.1">
    <property type="nucleotide sequence ID" value="XM_024860427.1"/>
</dbReference>
<feature type="transmembrane region" description="Helical" evidence="8">
    <location>
        <begin position="390"/>
        <end position="408"/>
    </location>
</feature>
<dbReference type="Gene3D" id="1.20.1740.10">
    <property type="entry name" value="Amino acid/polyamine transporter I"/>
    <property type="match status" value="1"/>
</dbReference>